<dbReference type="Proteomes" id="UP000199152">
    <property type="component" value="Unassembled WGS sequence"/>
</dbReference>
<feature type="region of interest" description="Disordered" evidence="1">
    <location>
        <begin position="1"/>
        <end position="22"/>
    </location>
</feature>
<accession>A0A1I3Z2Z7</accession>
<name>A0A1I3Z2Z7_9ACTN</name>
<keyword evidence="3" id="KW-1185">Reference proteome</keyword>
<dbReference type="EMBL" id="FOSW01000001">
    <property type="protein sequence ID" value="SFK38424.1"/>
    <property type="molecule type" value="Genomic_DNA"/>
</dbReference>
<reference evidence="3" key="1">
    <citation type="submission" date="2016-10" db="EMBL/GenBank/DDBJ databases">
        <authorList>
            <person name="Varghese N."/>
            <person name="Submissions S."/>
        </authorList>
    </citation>
    <scope>NUCLEOTIDE SEQUENCE [LARGE SCALE GENOMIC DNA]</scope>
    <source>
        <strain evidence="3">DSM 45317</strain>
    </source>
</reference>
<dbReference type="InParanoid" id="A0A1I3Z2Z7"/>
<protein>
    <submittedName>
        <fullName evidence="2">Uncharacterized protein</fullName>
    </submittedName>
</protein>
<evidence type="ECO:0000313" key="2">
    <source>
        <dbReference type="EMBL" id="SFK38424.1"/>
    </source>
</evidence>
<sequence length="80" mass="8228">MEGGPTGLDPERTDPMDTMTGGSTRIDLLGGCTAEVEVHDPGDGPPRVIATVDEWPMPPAQARQLAHALLAAADHAVAAT</sequence>
<organism evidence="2 3">
    <name type="scientific">Geodermatophilus ruber</name>
    <dbReference type="NCBI Taxonomy" id="504800"/>
    <lineage>
        <taxon>Bacteria</taxon>
        <taxon>Bacillati</taxon>
        <taxon>Actinomycetota</taxon>
        <taxon>Actinomycetes</taxon>
        <taxon>Geodermatophilales</taxon>
        <taxon>Geodermatophilaceae</taxon>
        <taxon>Geodermatophilus</taxon>
    </lineage>
</organism>
<evidence type="ECO:0000256" key="1">
    <source>
        <dbReference type="SAM" id="MobiDB-lite"/>
    </source>
</evidence>
<dbReference type="AlphaFoldDB" id="A0A1I3Z2Z7"/>
<evidence type="ECO:0000313" key="3">
    <source>
        <dbReference type="Proteomes" id="UP000199152"/>
    </source>
</evidence>
<proteinExistence type="predicted"/>
<gene>
    <name evidence="2" type="ORF">SAMN04488085_101321</name>
</gene>